<evidence type="ECO:0000256" key="4">
    <source>
        <dbReference type="PROSITE-ProRule" id="PRU01363"/>
    </source>
</evidence>
<accession>A0AA43QX85</accession>
<evidence type="ECO:0000313" key="9">
    <source>
        <dbReference type="EMBL" id="MDI1493249.1"/>
    </source>
</evidence>
<dbReference type="InterPro" id="IPR030918">
    <property type="entry name" value="PT_fungal_PKS"/>
</dbReference>
<dbReference type="SUPFAM" id="SSF53901">
    <property type="entry name" value="Thiolase-like"/>
    <property type="match status" value="1"/>
</dbReference>
<dbReference type="GO" id="GO:0044550">
    <property type="term" value="P:secondary metabolite biosynthetic process"/>
    <property type="evidence" value="ECO:0007669"/>
    <property type="project" value="TreeGrafter"/>
</dbReference>
<dbReference type="Gene3D" id="3.40.47.10">
    <property type="match status" value="1"/>
</dbReference>
<dbReference type="InterPro" id="IPR036736">
    <property type="entry name" value="ACP-like_sf"/>
</dbReference>
<dbReference type="GO" id="GO:0004315">
    <property type="term" value="F:3-oxoacyl-[acyl-carrier-protein] synthase activity"/>
    <property type="evidence" value="ECO:0007669"/>
    <property type="project" value="InterPro"/>
</dbReference>
<dbReference type="InterPro" id="IPR016035">
    <property type="entry name" value="Acyl_Trfase/lysoPLipase"/>
</dbReference>
<dbReference type="PROSITE" id="PS00012">
    <property type="entry name" value="PHOSPHOPANTETHEINE"/>
    <property type="match status" value="1"/>
</dbReference>
<feature type="compositionally biased region" description="Polar residues" evidence="5">
    <location>
        <begin position="1715"/>
        <end position="1726"/>
    </location>
</feature>
<keyword evidence="10" id="KW-1185">Reference proteome</keyword>
<keyword evidence="2" id="KW-0597">Phosphoprotein</keyword>
<evidence type="ECO:0000313" key="10">
    <source>
        <dbReference type="Proteomes" id="UP001161017"/>
    </source>
</evidence>
<feature type="domain" description="PKS/mFAS DH" evidence="8">
    <location>
        <begin position="1278"/>
        <end position="1585"/>
    </location>
</feature>
<dbReference type="InterPro" id="IPR020806">
    <property type="entry name" value="PKS_PP-bd"/>
</dbReference>
<dbReference type="Pfam" id="PF00109">
    <property type="entry name" value="ketoacyl-synt"/>
    <property type="match status" value="1"/>
</dbReference>
<keyword evidence="3" id="KW-0808">Transferase</keyword>
<organism evidence="9 10">
    <name type="scientific">Ramalina farinacea</name>
    <dbReference type="NCBI Taxonomy" id="258253"/>
    <lineage>
        <taxon>Eukaryota</taxon>
        <taxon>Fungi</taxon>
        <taxon>Dikarya</taxon>
        <taxon>Ascomycota</taxon>
        <taxon>Pezizomycotina</taxon>
        <taxon>Lecanoromycetes</taxon>
        <taxon>OSLEUM clade</taxon>
        <taxon>Lecanoromycetidae</taxon>
        <taxon>Lecanorales</taxon>
        <taxon>Lecanorineae</taxon>
        <taxon>Ramalinaceae</taxon>
        <taxon>Ramalina</taxon>
    </lineage>
</organism>
<dbReference type="FunFam" id="3.40.366.10:FF:000002">
    <property type="entry name" value="Probable polyketide synthase 2"/>
    <property type="match status" value="1"/>
</dbReference>
<dbReference type="PROSITE" id="PS00606">
    <property type="entry name" value="KS3_1"/>
    <property type="match status" value="1"/>
</dbReference>
<evidence type="ECO:0000256" key="3">
    <source>
        <dbReference type="ARBA" id="ARBA00022679"/>
    </source>
</evidence>
<dbReference type="Gene3D" id="3.30.70.3290">
    <property type="match status" value="1"/>
</dbReference>
<proteinExistence type="predicted"/>
<dbReference type="InterPro" id="IPR014043">
    <property type="entry name" value="Acyl_transferase_dom"/>
</dbReference>
<feature type="compositionally biased region" description="Acidic residues" evidence="5">
    <location>
        <begin position="1704"/>
        <end position="1714"/>
    </location>
</feature>
<evidence type="ECO:0000259" key="8">
    <source>
        <dbReference type="PROSITE" id="PS52019"/>
    </source>
</evidence>
<dbReference type="InterPro" id="IPR014030">
    <property type="entry name" value="Ketoacyl_synth_N"/>
</dbReference>
<feature type="region of interest" description="N-terminal hotdog fold" evidence="4">
    <location>
        <begin position="1278"/>
        <end position="1413"/>
    </location>
</feature>
<dbReference type="Gene3D" id="3.30.70.250">
    <property type="entry name" value="Malonyl-CoA ACP transacylase, ACP-binding"/>
    <property type="match status" value="1"/>
</dbReference>
<dbReference type="Pfam" id="PF00550">
    <property type="entry name" value="PP-binding"/>
    <property type="match status" value="2"/>
</dbReference>
<name>A0AA43QX85_9LECA</name>
<dbReference type="InterPro" id="IPR032088">
    <property type="entry name" value="SAT"/>
</dbReference>
<evidence type="ECO:0000259" key="6">
    <source>
        <dbReference type="PROSITE" id="PS50075"/>
    </source>
</evidence>
<dbReference type="PROSITE" id="PS52019">
    <property type="entry name" value="PKS_MFAS_DH"/>
    <property type="match status" value="1"/>
</dbReference>
<dbReference type="PANTHER" id="PTHR43775:SF37">
    <property type="entry name" value="SI:DKEY-61P9.11"/>
    <property type="match status" value="1"/>
</dbReference>
<feature type="compositionally biased region" description="Basic and acidic residues" evidence="5">
    <location>
        <begin position="1816"/>
        <end position="1833"/>
    </location>
</feature>
<dbReference type="InterPro" id="IPR029058">
    <property type="entry name" value="AB_hydrolase_fold"/>
</dbReference>
<dbReference type="PANTHER" id="PTHR43775">
    <property type="entry name" value="FATTY ACID SYNTHASE"/>
    <property type="match status" value="1"/>
</dbReference>
<dbReference type="InterPro" id="IPR049551">
    <property type="entry name" value="PKS_DH_C"/>
</dbReference>
<feature type="compositionally biased region" description="Low complexity" evidence="5">
    <location>
        <begin position="1595"/>
        <end position="1616"/>
    </location>
</feature>
<evidence type="ECO:0000256" key="2">
    <source>
        <dbReference type="ARBA" id="ARBA00022553"/>
    </source>
</evidence>
<feature type="region of interest" description="Disordered" evidence="5">
    <location>
        <begin position="1811"/>
        <end position="1853"/>
    </location>
</feature>
<sequence length="2117" mass="230784">MASQQRSIVFFGDGSHETQTLLSQVLRTAKEGTILSHFLKRVSKVLLEECAKLAPCDREGLPNFQDLNNLLRQHGEQKRPHPALHPTELILSQLGQFIGSYEQFPTKAYPSPNEDIILGLCFGELSATAVSLARNLLELLPIAVEAVRQAFRGGVLTYTTAKELEPQAGLDESWSLAVPRDSGLADGERIEQLCVQLEIPRRKHAYVTALSAKTIVIGGPPSTLNRLVSRLSSDKSFTFKGHPHRVHIYAPYHSPILYTDGQIERMMAGATNRIEVVEISGQARTLIGAFTGRHYKAPNRHELVKQVYHDILSEPIIWENVVNGTKECVEESGIKKWVVRTFGPASAAQSMISTLKGELKVDISIDESFDISRTLDANSKRIPLAIVGMAGRFPEAVNHDELWKVLEGSLDCHKIVPSERFDPDTHLTKSKYGCFINTPGNFDARFFNLSPREASQTDPGQRLGLVTAYEAMEMAGYVPNRTPATTIDRIGTFYGQTSDEYKEQNMAQEVSTYFIPGGIRAFGPGRINHYFKFGGPAYSVDTACSSSLVALNLACNSVWSGECDTALAGGMNIACGAHNFQGLSEGHFLSETGNCKTYDNNADGYCRGDSVGSVVVKRLDAAQADNDNILATILSTATNYPDNSVSITHPYGPAQETLYRQVLNQAGIDPFDGDAVEMSSVSNVFAPDSPRRPRDQPLWVGAVKANLGHGEAASGVTALIKTLLVLREKKLPPHVFKGELNKTFPNLDERNLHIAFKATQLPAPPQRLSTKHGPALRHALVNNFSAAGGNTAVLLAEGRAKERDPAGDKRSDHVVCVSAKTQTALNGNIKNLIRFLDEHPETSLSDLSYTTTARRIQYPIRISIVAKSVSQLREKLESESQVQGRKAAAKCSGTPFAFTGQGALYTSLGKDLYETCSQFREDLNRQNDITFIHGFPSFLPVINGEASNIDQLSPVQTQLAICAIQIALFRLWSALAFKPSAVIGHSLGEYAALYAAGVLSLSDTLYLVGTRASILESKCALKSHSMLAIRCSADAAKGVLGSNLKGLEVACINGPEDVVLSGTVDLIQEADQTFKDKGTKSTVLNVPFAFHSSQVDPIIEPYADAAKTIQFKKPEIPVISPLLGSVVRDEGIFNPEYLTRHAREAVNFVAGLKQAETESTLDSQNIWIEVGPHPICLGMIKSTLGPKIRGVGSLRNNESPWTTLSKTTSFLYLAGMNVAWSEYHRDFERSQYLLTLPSYAFDDKNYWLEYKNNWLLSKGGVSAAPAIGPSGPATTTVQRLISTEKKDDGVMMVFETDVHEPNMHSTIIGHLINGTGLTPASVYADQAMTVADYMRKEHKIASPSATMNITHMEILKSITVPQIRPDSPKLVRIEAFADQKKGNVTVEYGSYSPESKKTDKGAKCVVEFDQPQVWLDSWARSAYLVKKRMDALEQQTGTNKIYRGLAYKLFAGLVAYESKYQGMREVLLDSQELESTAVLELYDGKDAGNFHFSPFWVDSFAHLAGFVLNANDNADLSKSVFISHGWDSMIFATEIDPKKPYRVHVKVQEAGKSMMAGDTAIFQGETMVGFIGNLKFQSVPRPLVDSMLGSPAPPSAVKKSTSAAKPAPARSAAPKAAPKKRSSGRNQSGPLAKMLEVIAEEVGVSSNELSDDDTFAQLGVDSLLSLTIISRFREGMGLEVPKSLFQDCETVADLRKQYQGASDEQSDTSDDSSDMGESTPATSEGSSPAPIDESKPVELDDTITSIRNIIAELVGVDVDELVETDDLAALGVDSLMNLSITGALREKMGLTIAPDALSSNPSLKAFEETIAPSPKAAEKPKASEKPPPAEKKKSPAQPPAPSKPKPKAPLSFLLQGNPKKATKQVMLFPDGSGSATSYDKIPEVGPDVCIFGLNSPFLKGSEEYSTTIGGVVARWVEEIRSRQPHGPYILAGWSAGGYYAYEATKQLTNAGETVEKLILIDSPCRLIYEAIPLNVLDYLAEKGLMGTGLKGTPQWLVDHFASTIHAVENYMPSAMDPAKAPRTYIIWASEGVVEDLDSEETSLDLNIKVSRFLLQQKKEFGPQGWEQLLPAEKMECATMPGTHFTIVQKPNCDSLGRLIGDVAVEDDSQRKEKWVHA</sequence>
<dbReference type="Pfam" id="PF14765">
    <property type="entry name" value="PS-DH"/>
    <property type="match status" value="1"/>
</dbReference>
<dbReference type="Pfam" id="PF00698">
    <property type="entry name" value="Acyl_transf_1"/>
    <property type="match status" value="1"/>
</dbReference>
<feature type="domain" description="Carrier" evidence="6">
    <location>
        <begin position="1740"/>
        <end position="1814"/>
    </location>
</feature>
<dbReference type="Gene3D" id="3.10.129.110">
    <property type="entry name" value="Polyketide synthase dehydratase"/>
    <property type="match status" value="1"/>
</dbReference>
<dbReference type="InterPro" id="IPR006162">
    <property type="entry name" value="Ppantetheine_attach_site"/>
</dbReference>
<dbReference type="CDD" id="cd00833">
    <property type="entry name" value="PKS"/>
    <property type="match status" value="1"/>
</dbReference>
<evidence type="ECO:0000256" key="5">
    <source>
        <dbReference type="SAM" id="MobiDB-lite"/>
    </source>
</evidence>
<dbReference type="SUPFAM" id="SSF53474">
    <property type="entry name" value="alpha/beta-Hydrolases"/>
    <property type="match status" value="1"/>
</dbReference>
<comment type="caution">
    <text evidence="9">The sequence shown here is derived from an EMBL/GenBank/DDBJ whole genome shotgun (WGS) entry which is preliminary data.</text>
</comment>
<dbReference type="SUPFAM" id="SSF47336">
    <property type="entry name" value="ACP-like"/>
    <property type="match status" value="2"/>
</dbReference>
<dbReference type="Gene3D" id="3.40.366.10">
    <property type="entry name" value="Malonyl-Coenzyme A Acyl Carrier Protein, domain 2"/>
    <property type="match status" value="2"/>
</dbReference>
<dbReference type="PROSITE" id="PS50075">
    <property type="entry name" value="CARRIER"/>
    <property type="match status" value="2"/>
</dbReference>
<dbReference type="SUPFAM" id="SSF55048">
    <property type="entry name" value="Probable ACP-binding domain of malonyl-CoA ACP transacylase"/>
    <property type="match status" value="1"/>
</dbReference>
<dbReference type="InterPro" id="IPR042104">
    <property type="entry name" value="PKS_dehydratase_sf"/>
</dbReference>
<dbReference type="InterPro" id="IPR018201">
    <property type="entry name" value="Ketoacyl_synth_AS"/>
</dbReference>
<dbReference type="PROSITE" id="PS52004">
    <property type="entry name" value="KS3_2"/>
    <property type="match status" value="1"/>
</dbReference>
<dbReference type="InterPro" id="IPR001227">
    <property type="entry name" value="Ac_transferase_dom_sf"/>
</dbReference>
<dbReference type="InterPro" id="IPR009081">
    <property type="entry name" value="PP-bd_ACP"/>
</dbReference>
<feature type="domain" description="Ketosynthase family 3 (KS3)" evidence="7">
    <location>
        <begin position="381"/>
        <end position="797"/>
    </location>
</feature>
<dbReference type="Gene3D" id="3.40.50.1820">
    <property type="entry name" value="alpha/beta hydrolase"/>
    <property type="match status" value="1"/>
</dbReference>
<dbReference type="SUPFAM" id="SSF52151">
    <property type="entry name" value="FabD/lysophospholipase-like"/>
    <property type="match status" value="1"/>
</dbReference>
<feature type="region of interest" description="Disordered" evidence="5">
    <location>
        <begin position="1590"/>
        <end position="1631"/>
    </location>
</feature>
<feature type="domain" description="Carrier" evidence="6">
    <location>
        <begin position="1628"/>
        <end position="1702"/>
    </location>
</feature>
<dbReference type="EMBL" id="JAPUFD010000025">
    <property type="protein sequence ID" value="MDI1493249.1"/>
    <property type="molecule type" value="Genomic_DNA"/>
</dbReference>
<evidence type="ECO:0000259" key="7">
    <source>
        <dbReference type="PROSITE" id="PS52004"/>
    </source>
</evidence>
<dbReference type="InterPro" id="IPR049900">
    <property type="entry name" value="PKS_mFAS_DH"/>
</dbReference>
<dbReference type="SMART" id="SM00823">
    <property type="entry name" value="PKS_PP"/>
    <property type="match status" value="2"/>
</dbReference>
<dbReference type="SMART" id="SM00825">
    <property type="entry name" value="PKS_KS"/>
    <property type="match status" value="1"/>
</dbReference>
<gene>
    <name evidence="9" type="ORF">OHK93_005037</name>
</gene>
<dbReference type="Pfam" id="PF22621">
    <property type="entry name" value="CurL-like_PKS_C"/>
    <property type="match status" value="1"/>
</dbReference>
<dbReference type="Pfam" id="PF16073">
    <property type="entry name" value="SAT"/>
    <property type="match status" value="1"/>
</dbReference>
<dbReference type="InterPro" id="IPR014031">
    <property type="entry name" value="Ketoacyl_synth_C"/>
</dbReference>
<dbReference type="GO" id="GO:0006633">
    <property type="term" value="P:fatty acid biosynthetic process"/>
    <property type="evidence" value="ECO:0007669"/>
    <property type="project" value="InterPro"/>
</dbReference>
<dbReference type="FunFam" id="1.10.1200.10:FF:000011">
    <property type="entry name" value="Sterigmatocystin biosynthesis polyketide synthase"/>
    <property type="match status" value="1"/>
</dbReference>
<dbReference type="SMART" id="SM00827">
    <property type="entry name" value="PKS_AT"/>
    <property type="match status" value="1"/>
</dbReference>
<feature type="region of interest" description="Disordered" evidence="5">
    <location>
        <begin position="1697"/>
        <end position="1737"/>
    </location>
</feature>
<dbReference type="NCBIfam" id="TIGR04532">
    <property type="entry name" value="PT_fungal_PKS"/>
    <property type="match status" value="1"/>
</dbReference>
<dbReference type="InterPro" id="IPR020841">
    <property type="entry name" value="PKS_Beta-ketoAc_synthase_dom"/>
</dbReference>
<dbReference type="InterPro" id="IPR016036">
    <property type="entry name" value="Malonyl_transacylase_ACP-bd"/>
</dbReference>
<protein>
    <submittedName>
        <fullName evidence="9">Type I Iterative PKS</fullName>
    </submittedName>
</protein>
<reference evidence="9" key="1">
    <citation type="journal article" date="2023" name="Genome Biol. Evol.">
        <title>First Whole Genome Sequence and Flow Cytometry Genome Size Data for the Lichen-Forming Fungus Ramalina farinacea (Ascomycota).</title>
        <authorList>
            <person name="Llewellyn T."/>
            <person name="Mian S."/>
            <person name="Hill R."/>
            <person name="Leitch I.J."/>
            <person name="Gaya E."/>
        </authorList>
    </citation>
    <scope>NUCLEOTIDE SEQUENCE</scope>
    <source>
        <strain evidence="9">LIQ254RAFAR</strain>
    </source>
</reference>
<feature type="region of interest" description="C-terminal hotdog fold" evidence="4">
    <location>
        <begin position="1433"/>
        <end position="1585"/>
    </location>
</feature>
<dbReference type="InterPro" id="IPR001031">
    <property type="entry name" value="Thioesterase"/>
</dbReference>
<dbReference type="Proteomes" id="UP001161017">
    <property type="component" value="Unassembled WGS sequence"/>
</dbReference>
<dbReference type="GO" id="GO:0004312">
    <property type="term" value="F:fatty acid synthase activity"/>
    <property type="evidence" value="ECO:0007669"/>
    <property type="project" value="TreeGrafter"/>
</dbReference>
<dbReference type="InterPro" id="IPR016039">
    <property type="entry name" value="Thiolase-like"/>
</dbReference>
<evidence type="ECO:0000256" key="1">
    <source>
        <dbReference type="ARBA" id="ARBA00022450"/>
    </source>
</evidence>
<feature type="active site" description="Proton acceptor; for dehydratase activity" evidence="4">
    <location>
        <position position="1310"/>
    </location>
</feature>
<dbReference type="GO" id="GO:0031177">
    <property type="term" value="F:phosphopantetheine binding"/>
    <property type="evidence" value="ECO:0007669"/>
    <property type="project" value="InterPro"/>
</dbReference>
<keyword evidence="1" id="KW-0596">Phosphopantetheine</keyword>
<dbReference type="Gene3D" id="1.10.1200.10">
    <property type="entry name" value="ACP-like"/>
    <property type="match status" value="2"/>
</dbReference>
<dbReference type="Pfam" id="PF00975">
    <property type="entry name" value="Thioesterase"/>
    <property type="match status" value="1"/>
</dbReference>
<dbReference type="InterPro" id="IPR050091">
    <property type="entry name" value="PKS_NRPS_Biosynth_Enz"/>
</dbReference>
<dbReference type="Pfam" id="PF02801">
    <property type="entry name" value="Ketoacyl-synt_C"/>
    <property type="match status" value="1"/>
</dbReference>
<feature type="active site" description="Proton donor; for dehydratase activity" evidence="4">
    <location>
        <position position="1498"/>
    </location>
</feature>